<dbReference type="EMBL" id="DS113290">
    <property type="protein sequence ID" value="EAY13159.1"/>
    <property type="molecule type" value="Genomic_DNA"/>
</dbReference>
<accession>A2E2I4</accession>
<proteinExistence type="predicted"/>
<dbReference type="VEuPathDB" id="TrichDB:TVAG_444430"/>
<dbReference type="RefSeq" id="XP_001325382.1">
    <property type="nucleotide sequence ID" value="XM_001325347.1"/>
</dbReference>
<protein>
    <submittedName>
        <fullName evidence="1">Uncharacterized protein</fullName>
    </submittedName>
</protein>
<dbReference type="KEGG" id="tva:4771133"/>
<dbReference type="SMR" id="A2E2I4"/>
<dbReference type="VEuPathDB" id="TrichDB:TVAGG3_0306200"/>
<evidence type="ECO:0000313" key="1">
    <source>
        <dbReference type="EMBL" id="EAY13159.1"/>
    </source>
</evidence>
<gene>
    <name evidence="1" type="ORF">TVAG_444430</name>
</gene>
<dbReference type="Proteomes" id="UP000001542">
    <property type="component" value="Unassembled WGS sequence"/>
</dbReference>
<dbReference type="Pfam" id="PF16093">
    <property type="entry name" value="PAC4"/>
    <property type="match status" value="1"/>
</dbReference>
<dbReference type="AlphaFoldDB" id="A2E2I4"/>
<dbReference type="InParanoid" id="A2E2I4"/>
<reference evidence="1" key="1">
    <citation type="submission" date="2006-10" db="EMBL/GenBank/DDBJ databases">
        <authorList>
            <person name="Amadeo P."/>
            <person name="Zhao Q."/>
            <person name="Wortman J."/>
            <person name="Fraser-Liggett C."/>
            <person name="Carlton J."/>
        </authorList>
    </citation>
    <scope>NUCLEOTIDE SEQUENCE</scope>
    <source>
        <strain evidence="1">G3</strain>
    </source>
</reference>
<dbReference type="PANTHER" id="PTHR33559:SF1">
    <property type="entry name" value="PROTEASOME ASSEMBLY CHAPERONE 4"/>
    <property type="match status" value="1"/>
</dbReference>
<dbReference type="PANTHER" id="PTHR33559">
    <property type="entry name" value="PROTEASOME ASSEMBLY CHAPERONE 4"/>
    <property type="match status" value="1"/>
</dbReference>
<keyword evidence="2" id="KW-1185">Reference proteome</keyword>
<dbReference type="InterPro" id="IPR032157">
    <property type="entry name" value="PAC4"/>
</dbReference>
<reference evidence="1" key="2">
    <citation type="journal article" date="2007" name="Science">
        <title>Draft genome sequence of the sexually transmitted pathogen Trichomonas vaginalis.</title>
        <authorList>
            <person name="Carlton J.M."/>
            <person name="Hirt R.P."/>
            <person name="Silva J.C."/>
            <person name="Delcher A.L."/>
            <person name="Schatz M."/>
            <person name="Zhao Q."/>
            <person name="Wortman J.R."/>
            <person name="Bidwell S.L."/>
            <person name="Alsmark U.C.M."/>
            <person name="Besteiro S."/>
            <person name="Sicheritz-Ponten T."/>
            <person name="Noel C.J."/>
            <person name="Dacks J.B."/>
            <person name="Foster P.G."/>
            <person name="Simillion C."/>
            <person name="Van de Peer Y."/>
            <person name="Miranda-Saavedra D."/>
            <person name="Barton G.J."/>
            <person name="Westrop G.D."/>
            <person name="Mueller S."/>
            <person name="Dessi D."/>
            <person name="Fiori P.L."/>
            <person name="Ren Q."/>
            <person name="Paulsen I."/>
            <person name="Zhang H."/>
            <person name="Bastida-Corcuera F.D."/>
            <person name="Simoes-Barbosa A."/>
            <person name="Brown M.T."/>
            <person name="Hayes R.D."/>
            <person name="Mukherjee M."/>
            <person name="Okumura C.Y."/>
            <person name="Schneider R."/>
            <person name="Smith A.J."/>
            <person name="Vanacova S."/>
            <person name="Villalvazo M."/>
            <person name="Haas B.J."/>
            <person name="Pertea M."/>
            <person name="Feldblyum T.V."/>
            <person name="Utterback T.R."/>
            <person name="Shu C.L."/>
            <person name="Osoegawa K."/>
            <person name="de Jong P.J."/>
            <person name="Hrdy I."/>
            <person name="Horvathova L."/>
            <person name="Zubacova Z."/>
            <person name="Dolezal P."/>
            <person name="Malik S.B."/>
            <person name="Logsdon J.M. Jr."/>
            <person name="Henze K."/>
            <person name="Gupta A."/>
            <person name="Wang C.C."/>
            <person name="Dunne R.L."/>
            <person name="Upcroft J.A."/>
            <person name="Upcroft P."/>
            <person name="White O."/>
            <person name="Salzberg S.L."/>
            <person name="Tang P."/>
            <person name="Chiu C.-H."/>
            <person name="Lee Y.-S."/>
            <person name="Embley T.M."/>
            <person name="Coombs G.H."/>
            <person name="Mottram J.C."/>
            <person name="Tachezy J."/>
            <person name="Fraser-Liggett C.M."/>
            <person name="Johnson P.J."/>
        </authorList>
    </citation>
    <scope>NUCLEOTIDE SEQUENCE [LARGE SCALE GENOMIC DNA]</scope>
    <source>
        <strain evidence="1">G3</strain>
    </source>
</reference>
<evidence type="ECO:0000313" key="2">
    <source>
        <dbReference type="Proteomes" id="UP000001542"/>
    </source>
</evidence>
<sequence>MQSTDFLLDFVDEKIYVQTITFGNSIYIFIGPNAKNFSDLSFSMPSNSVTHLIGDTPSDELAVFLTQILKQPVLLSYNYQLESENDLKRFEFVKIKLRKHYLGK</sequence>
<dbReference type="GO" id="GO:0043248">
    <property type="term" value="P:proteasome assembly"/>
    <property type="evidence" value="ECO:0007669"/>
    <property type="project" value="InterPro"/>
</dbReference>
<name>A2E2I4_TRIV3</name>
<organism evidence="1 2">
    <name type="scientific">Trichomonas vaginalis (strain ATCC PRA-98 / G3)</name>
    <dbReference type="NCBI Taxonomy" id="412133"/>
    <lineage>
        <taxon>Eukaryota</taxon>
        <taxon>Metamonada</taxon>
        <taxon>Parabasalia</taxon>
        <taxon>Trichomonadida</taxon>
        <taxon>Trichomonadidae</taxon>
        <taxon>Trichomonas</taxon>
    </lineage>
</organism>